<dbReference type="Proteomes" id="UP000234275">
    <property type="component" value="Unassembled WGS sequence"/>
</dbReference>
<keyword evidence="5" id="KW-0804">Transcription</keyword>
<keyword evidence="9" id="KW-1185">Reference proteome</keyword>
<evidence type="ECO:0008006" key="10">
    <source>
        <dbReference type="Google" id="ProtNLM"/>
    </source>
</evidence>
<dbReference type="VEuPathDB" id="FungiDB:P170DRAFT_505451"/>
<sequence>MIAASAAPDSATPAPFRSGRKSRIDQLQEKVDGLLAQNSLSGASSTATTSGGSGPATPGAVDLDINLERNGDCIAGGLVTIAQANTLLEKFRSLKMPQFPFVIIPGTTTASQLQSQSPFLLLAIMAACMENDPSLQMKLDAEIKRQISVRIVMNDERSMDLLLGLLVHTGWCHYRYQTVHTQMYLCLQLAITLVVDLGLDQISGFTMRSIVAEVKGKDGGSGDYQSGTAKRALLGVFHISSALSLFRPQLSMKYTDWIDQCCADLVQNPEYPTDRLLRTYLDGSAPALKRHAVFISNREIDWDAVQNWRGEPDKSYTVPHDMMLIDNWAYYFEVKAKPVLLLGQILHHQNTTFTLDQMQKIDSLLHSTHAFIASFPQIPTDRVVHLPLPFQTYTWYALLVLSKALLLSNKESPKTYELEASVYASTVAILNRMEALSTGGDLWANSRKNVGSMLSWLKDHMAQQDMGDLSPACGNGIGEFQLDDIPEDAYWNADWWQQIVEGPFFSALNTASWPPPAVF</sequence>
<dbReference type="STRING" id="1392250.A0A2I2GPE6"/>
<dbReference type="RefSeq" id="XP_024710056.1">
    <property type="nucleotide sequence ID" value="XM_024854290.1"/>
</dbReference>
<evidence type="ECO:0000313" key="8">
    <source>
        <dbReference type="EMBL" id="PLB54754.1"/>
    </source>
</evidence>
<gene>
    <name evidence="8" type="ORF">P170DRAFT_505451</name>
</gene>
<proteinExistence type="predicted"/>
<dbReference type="InterPro" id="IPR051089">
    <property type="entry name" value="prtT"/>
</dbReference>
<dbReference type="AlphaFoldDB" id="A0A2I2GPE6"/>
<accession>A0A2I2GPE6</accession>
<evidence type="ECO:0000256" key="3">
    <source>
        <dbReference type="ARBA" id="ARBA00023015"/>
    </source>
</evidence>
<dbReference type="GO" id="GO:0000976">
    <property type="term" value="F:transcription cis-regulatory region binding"/>
    <property type="evidence" value="ECO:0007669"/>
    <property type="project" value="TreeGrafter"/>
</dbReference>
<keyword evidence="6" id="KW-0539">Nucleus</keyword>
<comment type="caution">
    <text evidence="8">The sequence shown here is derived from an EMBL/GenBank/DDBJ whole genome shotgun (WGS) entry which is preliminary data.</text>
</comment>
<dbReference type="GO" id="GO:0005634">
    <property type="term" value="C:nucleus"/>
    <property type="evidence" value="ECO:0007669"/>
    <property type="project" value="UniProtKB-SubCell"/>
</dbReference>
<evidence type="ECO:0000256" key="1">
    <source>
        <dbReference type="ARBA" id="ARBA00004123"/>
    </source>
</evidence>
<evidence type="ECO:0000256" key="2">
    <source>
        <dbReference type="ARBA" id="ARBA00022833"/>
    </source>
</evidence>
<dbReference type="GO" id="GO:0000981">
    <property type="term" value="F:DNA-binding transcription factor activity, RNA polymerase II-specific"/>
    <property type="evidence" value="ECO:0007669"/>
    <property type="project" value="TreeGrafter"/>
</dbReference>
<dbReference type="GeneID" id="36561996"/>
<name>A0A2I2GPE6_9EURO</name>
<keyword evidence="3" id="KW-0805">Transcription regulation</keyword>
<dbReference type="PANTHER" id="PTHR31845:SF10">
    <property type="entry name" value="ZN(II)2CYS6 TRANSCRIPTION FACTOR (EUROFUNG)"/>
    <property type="match status" value="1"/>
</dbReference>
<dbReference type="EMBL" id="MSFO01000001">
    <property type="protein sequence ID" value="PLB54754.1"/>
    <property type="molecule type" value="Genomic_DNA"/>
</dbReference>
<comment type="subcellular location">
    <subcellularLocation>
        <location evidence="1">Nucleus</location>
    </subcellularLocation>
</comment>
<keyword evidence="4" id="KW-0238">DNA-binding</keyword>
<evidence type="ECO:0000256" key="4">
    <source>
        <dbReference type="ARBA" id="ARBA00023125"/>
    </source>
</evidence>
<evidence type="ECO:0000256" key="5">
    <source>
        <dbReference type="ARBA" id="ARBA00023163"/>
    </source>
</evidence>
<protein>
    <recommendedName>
        <fullName evidence="10">Transcription factor domain-containing protein</fullName>
    </recommendedName>
</protein>
<organism evidence="8 9">
    <name type="scientific">Aspergillus steynii IBT 23096</name>
    <dbReference type="NCBI Taxonomy" id="1392250"/>
    <lineage>
        <taxon>Eukaryota</taxon>
        <taxon>Fungi</taxon>
        <taxon>Dikarya</taxon>
        <taxon>Ascomycota</taxon>
        <taxon>Pezizomycotina</taxon>
        <taxon>Eurotiomycetes</taxon>
        <taxon>Eurotiomycetidae</taxon>
        <taxon>Eurotiales</taxon>
        <taxon>Aspergillaceae</taxon>
        <taxon>Aspergillus</taxon>
        <taxon>Aspergillus subgen. Circumdati</taxon>
    </lineage>
</organism>
<feature type="region of interest" description="Disordered" evidence="7">
    <location>
        <begin position="1"/>
        <end position="21"/>
    </location>
</feature>
<dbReference type="OrthoDB" id="5226580at2759"/>
<evidence type="ECO:0000256" key="6">
    <source>
        <dbReference type="ARBA" id="ARBA00023242"/>
    </source>
</evidence>
<evidence type="ECO:0000256" key="7">
    <source>
        <dbReference type="SAM" id="MobiDB-lite"/>
    </source>
</evidence>
<evidence type="ECO:0000313" key="9">
    <source>
        <dbReference type="Proteomes" id="UP000234275"/>
    </source>
</evidence>
<keyword evidence="2" id="KW-0862">Zinc</keyword>
<feature type="compositionally biased region" description="Low complexity" evidence="7">
    <location>
        <begin position="1"/>
        <end position="15"/>
    </location>
</feature>
<reference evidence="8 9" key="1">
    <citation type="submission" date="2016-12" db="EMBL/GenBank/DDBJ databases">
        <title>The genomes of Aspergillus section Nigri reveals drivers in fungal speciation.</title>
        <authorList>
            <consortium name="DOE Joint Genome Institute"/>
            <person name="Vesth T.C."/>
            <person name="Nybo J."/>
            <person name="Theobald S."/>
            <person name="Brandl J."/>
            <person name="Frisvad J.C."/>
            <person name="Nielsen K.F."/>
            <person name="Lyhne E.K."/>
            <person name="Kogle M.E."/>
            <person name="Kuo A."/>
            <person name="Riley R."/>
            <person name="Clum A."/>
            <person name="Nolan M."/>
            <person name="Lipzen A."/>
            <person name="Salamov A."/>
            <person name="Henrissat B."/>
            <person name="Wiebenga A."/>
            <person name="De Vries R.P."/>
            <person name="Grigoriev I.V."/>
            <person name="Mortensen U.H."/>
            <person name="Andersen M.R."/>
            <person name="Baker S.E."/>
        </authorList>
    </citation>
    <scope>NUCLEOTIDE SEQUENCE [LARGE SCALE GENOMIC DNA]</scope>
    <source>
        <strain evidence="8 9">IBT 23096</strain>
    </source>
</reference>
<dbReference type="PANTHER" id="PTHR31845">
    <property type="entry name" value="FINGER DOMAIN PROTEIN, PUTATIVE-RELATED"/>
    <property type="match status" value="1"/>
</dbReference>